<dbReference type="Gene3D" id="3.40.50.450">
    <property type="match status" value="1"/>
</dbReference>
<dbReference type="EMBL" id="UGGO01000001">
    <property type="protein sequence ID" value="STQ42718.1"/>
    <property type="molecule type" value="Genomic_DNA"/>
</dbReference>
<dbReference type="InterPro" id="IPR003488">
    <property type="entry name" value="DprA"/>
</dbReference>
<dbReference type="Proteomes" id="UP000254304">
    <property type="component" value="Unassembled WGS sequence"/>
</dbReference>
<sequence>MILREMWLRLSAIKRLNAASLCQIVEAFIGGGKCDAKLLSSCGLSEEQIQSFFNIESQRIFTALNWLEAESHHLITLQDAHYPSMLKHISSAPPVLFVKGQLPVLATPQLAMVGSRHYSDYGEQWAQYFAAGLVSSGFTITSGLALGIDGISHRAALEAGGNTIAVLGSGLMKIHPRSHLGLADRILESGGALVSELWPDTPAMPANFPRRNRIISGMSAGVLVVEASLRSGSLITARYALEQDRDVFALPGPLENATSVGTHWLIKQGAYLVTEPNDIAEQIGSGLTWLPAAIHGSTPQTASSGAQSSTKEIIYAQDNEVELPFADVLANVEYEVTPVDVVAERAGQPVPDVVGKLLELELAGWIAAVPGGYVRIRRAGHVRRTNVLI</sequence>
<dbReference type="Pfam" id="PF25317">
    <property type="entry name" value="SAM_SMF"/>
    <property type="match status" value="1"/>
</dbReference>
<evidence type="ECO:0000259" key="3">
    <source>
        <dbReference type="Pfam" id="PF17782"/>
    </source>
</evidence>
<reference evidence="5 6" key="1">
    <citation type="submission" date="2018-06" db="EMBL/GenBank/DDBJ databases">
        <authorList>
            <consortium name="Pathogen Informatics"/>
            <person name="Doyle S."/>
        </authorList>
    </citation>
    <scope>NUCLEOTIDE SEQUENCE [LARGE SCALE GENOMIC DNA]</scope>
    <source>
        <strain evidence="5 6">NCTC12157</strain>
    </source>
</reference>
<dbReference type="NCBIfam" id="TIGR00732">
    <property type="entry name" value="dprA"/>
    <property type="match status" value="1"/>
</dbReference>
<dbReference type="Gene3D" id="1.10.10.10">
    <property type="entry name" value="Winged helix-like DNA-binding domain superfamily/Winged helix DNA-binding domain"/>
    <property type="match status" value="1"/>
</dbReference>
<dbReference type="SUPFAM" id="SSF102405">
    <property type="entry name" value="MCP/YpsA-like"/>
    <property type="match status" value="1"/>
</dbReference>
<feature type="domain" description="Smf/DprA SLOG" evidence="2">
    <location>
        <begin position="74"/>
        <end position="283"/>
    </location>
</feature>
<feature type="domain" description="DprA winged helix" evidence="3">
    <location>
        <begin position="326"/>
        <end position="372"/>
    </location>
</feature>
<dbReference type="GeneID" id="78382147"/>
<dbReference type="GO" id="GO:0009294">
    <property type="term" value="P:DNA-mediated transformation"/>
    <property type="evidence" value="ECO:0007669"/>
    <property type="project" value="InterPro"/>
</dbReference>
<evidence type="ECO:0000313" key="5">
    <source>
        <dbReference type="EMBL" id="STQ42718.1"/>
    </source>
</evidence>
<organism evidence="5 6">
    <name type="scientific">Ewingella americana</name>
    <dbReference type="NCBI Taxonomy" id="41202"/>
    <lineage>
        <taxon>Bacteria</taxon>
        <taxon>Pseudomonadati</taxon>
        <taxon>Pseudomonadota</taxon>
        <taxon>Gammaproteobacteria</taxon>
        <taxon>Enterobacterales</taxon>
        <taxon>Yersiniaceae</taxon>
        <taxon>Ewingella</taxon>
    </lineage>
</organism>
<gene>
    <name evidence="5" type="primary">smf</name>
    <name evidence="5" type="ORF">NCTC12157_00375</name>
</gene>
<dbReference type="InterPro" id="IPR036388">
    <property type="entry name" value="WH-like_DNA-bd_sf"/>
</dbReference>
<dbReference type="PANTHER" id="PTHR43022:SF1">
    <property type="entry name" value="PROTEIN SMF"/>
    <property type="match status" value="1"/>
</dbReference>
<evidence type="ECO:0000259" key="4">
    <source>
        <dbReference type="Pfam" id="PF25317"/>
    </source>
</evidence>
<protein>
    <submittedName>
        <fullName evidence="5">DNA protecting protein DprA</fullName>
    </submittedName>
</protein>
<dbReference type="Pfam" id="PF17782">
    <property type="entry name" value="WHD_DprA"/>
    <property type="match status" value="1"/>
</dbReference>
<dbReference type="InterPro" id="IPR041614">
    <property type="entry name" value="DprA_WH"/>
</dbReference>
<feature type="domain" description="Smf/DprA SAM" evidence="4">
    <location>
        <begin position="1"/>
        <end position="64"/>
    </location>
</feature>
<name>A0A377N7D6_9GAMM</name>
<dbReference type="InterPro" id="IPR057338">
    <property type="entry name" value="DprA_SAM"/>
</dbReference>
<comment type="similarity">
    <text evidence="1">Belongs to the DprA/Smf family.</text>
</comment>
<evidence type="ECO:0000313" key="6">
    <source>
        <dbReference type="Proteomes" id="UP000254304"/>
    </source>
</evidence>
<dbReference type="Pfam" id="PF02481">
    <property type="entry name" value="DNA_processg_A"/>
    <property type="match status" value="1"/>
</dbReference>
<dbReference type="NCBIfam" id="NF008007">
    <property type="entry name" value="PRK10736.1"/>
    <property type="match status" value="1"/>
</dbReference>
<proteinExistence type="inferred from homology"/>
<evidence type="ECO:0000259" key="2">
    <source>
        <dbReference type="Pfam" id="PF02481"/>
    </source>
</evidence>
<dbReference type="PANTHER" id="PTHR43022">
    <property type="entry name" value="PROTEIN SMF"/>
    <property type="match status" value="1"/>
</dbReference>
<accession>A0A377N7D6</accession>
<evidence type="ECO:0000256" key="1">
    <source>
        <dbReference type="ARBA" id="ARBA00006525"/>
    </source>
</evidence>
<dbReference type="RefSeq" id="WP_034794113.1">
    <property type="nucleotide sequence ID" value="NZ_VXKG01000004.1"/>
</dbReference>
<dbReference type="AlphaFoldDB" id="A0A377N7D6"/>
<dbReference type="InterPro" id="IPR057666">
    <property type="entry name" value="DrpA_SLOG"/>
</dbReference>